<name>A0A523RZN7_UNCAE</name>
<dbReference type="AlphaFoldDB" id="A0A523RZN7"/>
<evidence type="ECO:0000313" key="3">
    <source>
        <dbReference type="Proteomes" id="UP000316360"/>
    </source>
</evidence>
<dbReference type="Proteomes" id="UP000316360">
    <property type="component" value="Unassembled WGS sequence"/>
</dbReference>
<gene>
    <name evidence="2" type="ORF">E3J84_03130</name>
</gene>
<dbReference type="Pfam" id="PF00534">
    <property type="entry name" value="Glycos_transf_1"/>
    <property type="match status" value="1"/>
</dbReference>
<dbReference type="PANTHER" id="PTHR12526">
    <property type="entry name" value="GLYCOSYLTRANSFERASE"/>
    <property type="match status" value="1"/>
</dbReference>
<dbReference type="GO" id="GO:0016757">
    <property type="term" value="F:glycosyltransferase activity"/>
    <property type="evidence" value="ECO:0007669"/>
    <property type="project" value="InterPro"/>
</dbReference>
<proteinExistence type="predicted"/>
<organism evidence="2 3">
    <name type="scientific">Aerophobetes bacterium</name>
    <dbReference type="NCBI Taxonomy" id="2030807"/>
    <lineage>
        <taxon>Bacteria</taxon>
        <taxon>Candidatus Aerophobota</taxon>
    </lineage>
</organism>
<sequence length="229" mass="25777">MVHHHYQKEAIRSAIGNVNQIYVIPHGVRVIEPIPRAKKRLGLEGKKVVLLSGYFRASKGFEKMVNLFPRIAEELPEAVLVIAGGTRLPEYSAYTDKFLHLINESPVRDKIRVLQGSFSQPTFDVIFSAADVVAFPYLKSSQSGIMAHCIGFGKPAVTSSLRTFRELMQKARNGLIAWDNEELASKTIKILKDDNLRKTLSENAKRYAREKASWKIVAGKVTDLYHKVI</sequence>
<evidence type="ECO:0000259" key="1">
    <source>
        <dbReference type="Pfam" id="PF00534"/>
    </source>
</evidence>
<dbReference type="SUPFAM" id="SSF53756">
    <property type="entry name" value="UDP-Glycosyltransferase/glycogen phosphorylase"/>
    <property type="match status" value="1"/>
</dbReference>
<dbReference type="InterPro" id="IPR001296">
    <property type="entry name" value="Glyco_trans_1"/>
</dbReference>
<keyword evidence="2" id="KW-0808">Transferase</keyword>
<protein>
    <submittedName>
        <fullName evidence="2">Glycosyltransferase</fullName>
    </submittedName>
</protein>
<dbReference type="EMBL" id="SOKJ01000168">
    <property type="protein sequence ID" value="TET11247.1"/>
    <property type="molecule type" value="Genomic_DNA"/>
</dbReference>
<dbReference type="Gene3D" id="3.40.50.2000">
    <property type="entry name" value="Glycogen Phosphorylase B"/>
    <property type="match status" value="2"/>
</dbReference>
<accession>A0A523RZN7</accession>
<feature type="domain" description="Glycosyl transferase family 1" evidence="1">
    <location>
        <begin position="37"/>
        <end position="206"/>
    </location>
</feature>
<comment type="caution">
    <text evidence="2">The sequence shown here is derived from an EMBL/GenBank/DDBJ whole genome shotgun (WGS) entry which is preliminary data.</text>
</comment>
<evidence type="ECO:0000313" key="2">
    <source>
        <dbReference type="EMBL" id="TET11247.1"/>
    </source>
</evidence>
<reference evidence="2 3" key="1">
    <citation type="submission" date="2019-03" db="EMBL/GenBank/DDBJ databases">
        <title>Metabolic potential of uncultured bacteria and archaea associated with petroleum seepage in deep-sea sediments.</title>
        <authorList>
            <person name="Dong X."/>
            <person name="Hubert C."/>
        </authorList>
    </citation>
    <scope>NUCLEOTIDE SEQUENCE [LARGE SCALE GENOMIC DNA]</scope>
    <source>
        <strain evidence="2">E44_bin7</strain>
    </source>
</reference>